<reference evidence="1 2" key="1">
    <citation type="submission" date="2017-03" db="EMBL/GenBank/DDBJ databases">
        <authorList>
            <person name="Afonso C.L."/>
            <person name="Miller P.J."/>
            <person name="Scott M.A."/>
            <person name="Spackman E."/>
            <person name="Goraichik I."/>
            <person name="Dimitrov K.M."/>
            <person name="Suarez D.L."/>
            <person name="Swayne D.E."/>
        </authorList>
    </citation>
    <scope>NUCLEOTIDE SEQUENCE [LARGE SCALE GENOMIC DNA]</scope>
    <source>
        <strain evidence="1 2">CECT 7680</strain>
    </source>
</reference>
<name>A0A1Y5TAI5_9RHOB</name>
<dbReference type="OrthoDB" id="1491023at2"/>
<evidence type="ECO:0000313" key="1">
    <source>
        <dbReference type="EMBL" id="SLN59304.1"/>
    </source>
</evidence>
<protein>
    <recommendedName>
        <fullName evidence="3">Papain family cysteine protease</fullName>
    </recommendedName>
</protein>
<dbReference type="SUPFAM" id="SSF54001">
    <property type="entry name" value="Cysteine proteinases"/>
    <property type="match status" value="1"/>
</dbReference>
<organism evidence="1 2">
    <name type="scientific">Pseudoruegeria aquimaris</name>
    <dbReference type="NCBI Taxonomy" id="393663"/>
    <lineage>
        <taxon>Bacteria</taxon>
        <taxon>Pseudomonadati</taxon>
        <taxon>Pseudomonadota</taxon>
        <taxon>Alphaproteobacteria</taxon>
        <taxon>Rhodobacterales</taxon>
        <taxon>Roseobacteraceae</taxon>
        <taxon>Pseudoruegeria</taxon>
    </lineage>
</organism>
<dbReference type="EMBL" id="FWFQ01000027">
    <property type="protein sequence ID" value="SLN59304.1"/>
    <property type="molecule type" value="Genomic_DNA"/>
</dbReference>
<dbReference type="AlphaFoldDB" id="A0A1Y5TAI5"/>
<gene>
    <name evidence="1" type="ORF">PSA7680_03107</name>
</gene>
<accession>A0A1Y5TAI5</accession>
<dbReference type="Proteomes" id="UP000193409">
    <property type="component" value="Unassembled WGS sequence"/>
</dbReference>
<evidence type="ECO:0008006" key="3">
    <source>
        <dbReference type="Google" id="ProtNLM"/>
    </source>
</evidence>
<keyword evidence="2" id="KW-1185">Reference proteome</keyword>
<proteinExistence type="predicted"/>
<evidence type="ECO:0000313" key="2">
    <source>
        <dbReference type="Proteomes" id="UP000193409"/>
    </source>
</evidence>
<dbReference type="InterPro" id="IPR038765">
    <property type="entry name" value="Papain-like_cys_pep_sf"/>
</dbReference>
<dbReference type="RefSeq" id="WP_085869605.1">
    <property type="nucleotide sequence ID" value="NZ_FWFQ01000027.1"/>
</dbReference>
<dbReference type="Gene3D" id="3.90.70.10">
    <property type="entry name" value="Cysteine proteinases"/>
    <property type="match status" value="1"/>
</dbReference>
<sequence>MGRDILDNDFGTGGCPPSAAVRAKICAEGYAQQVLEAFNATRPLEDRPAIDLVEGLDWPARDQWRRGTCTAFAAAALAEHAHARACGRLEAFSPEFLYWCMRKEPGYTPDPGMPYYELGATKLDQARRVLADLGLCREKYAPYVPNPHTLMRRPSQSAWDDAAAHRFEPVLYDDFEGRRPDFDVAHAIYEELSQGRPVALGLPIFGYRGNRALDNWTNSRTMNTGRVMGPVNEPELVDPDAVVSGHVVCVTGYQPDPGSAAGGWFIFKNSWAARFNDPVMIYHPATVPAITRRGYGAVSVAHVLGYTLELLSVKVKA</sequence>